<dbReference type="SMART" id="SM00220">
    <property type="entry name" value="S_TKc"/>
    <property type="match status" value="1"/>
</dbReference>
<dbReference type="PROSITE" id="PS00108">
    <property type="entry name" value="PROTEIN_KINASE_ST"/>
    <property type="match status" value="1"/>
</dbReference>
<dbReference type="SUPFAM" id="SSF48452">
    <property type="entry name" value="TPR-like"/>
    <property type="match status" value="2"/>
</dbReference>
<evidence type="ECO:0000259" key="7">
    <source>
        <dbReference type="PROSITE" id="PS50011"/>
    </source>
</evidence>
<dbReference type="Gene3D" id="3.30.200.20">
    <property type="entry name" value="Phosphorylase Kinase, domain 1"/>
    <property type="match status" value="1"/>
</dbReference>
<feature type="domain" description="Protein kinase" evidence="7">
    <location>
        <begin position="77"/>
        <end position="374"/>
    </location>
</feature>
<dbReference type="RefSeq" id="WP_311193226.1">
    <property type="nucleotide sequence ID" value="NZ_CP115541.1"/>
</dbReference>
<keyword evidence="1" id="KW-0808">Transferase</keyword>
<organism evidence="8 9">
    <name type="scientific">Stenotrophomonas oahuensis</name>
    <dbReference type="NCBI Taxonomy" id="3003271"/>
    <lineage>
        <taxon>Bacteria</taxon>
        <taxon>Pseudomonadati</taxon>
        <taxon>Pseudomonadota</taxon>
        <taxon>Gammaproteobacteria</taxon>
        <taxon>Lysobacterales</taxon>
        <taxon>Lysobacteraceae</taxon>
        <taxon>Stenotrophomonas</taxon>
    </lineage>
</organism>
<evidence type="ECO:0000256" key="6">
    <source>
        <dbReference type="SAM" id="Phobius"/>
    </source>
</evidence>
<proteinExistence type="predicted"/>
<dbReference type="Pfam" id="PF13374">
    <property type="entry name" value="TPR_10"/>
    <property type="match status" value="1"/>
</dbReference>
<keyword evidence="6" id="KW-0472">Membrane</keyword>
<keyword evidence="4 5" id="KW-0067">ATP-binding</keyword>
<keyword evidence="3 8" id="KW-0418">Kinase</keyword>
<evidence type="ECO:0000256" key="3">
    <source>
        <dbReference type="ARBA" id="ARBA00022777"/>
    </source>
</evidence>
<dbReference type="PROSITE" id="PS50011">
    <property type="entry name" value="PROTEIN_KINASE_DOM"/>
    <property type="match status" value="1"/>
</dbReference>
<evidence type="ECO:0000256" key="5">
    <source>
        <dbReference type="PROSITE-ProRule" id="PRU10141"/>
    </source>
</evidence>
<feature type="binding site" evidence="5">
    <location>
        <position position="108"/>
    </location>
    <ligand>
        <name>ATP</name>
        <dbReference type="ChEBI" id="CHEBI:30616"/>
    </ligand>
</feature>
<sequence>MEAGRWQQLSSLLDQLLELPPDQRAARLARLHASDPTLAGEVERLLQHEADSHDFMAQPLWTAAPEDSREGTRIGPYRLLRRLGEGGMGEVWLAERADGLYERQVALKLLRSGYADPGLRQRFSREREILARLQHPHLAQLLDAGIDLQGQPYLALAYVEGEPITDYCQRLQLPLERRLKLMQQVCAVVSHAHANLIVHRDLKPSNILVTADGEVKLLDFGIAKLLDDEQPRDPGAHPPTEARAFTLHYAAPEQVRGEPVTTLTDVYSLGVVLFEVITGRKPYRLRRLSDAEWERSILEVNAPRASSLLLRTDPGSAGRWPATAADPEPSAATRRLARRLRGDMDTILLKALQKEPAQRYASVEALSQDVQRFLEGRPIHARPQRALYRLRKYLGRHRWGVALGAVSVFALLVLAVLAVWQMQQARREIARAQAMQDFTIGLFDRAASARHGSFDVRQMLATGQQRGEAELADQPLPLADLEGVIGRLRIGLGDYQLALQTLDRQRALLEQVDDVPPELQLEAVTQRGRALRMLGRSRECVAHLSPMQALAAQYQHAFPSLVAEYHAQLGRCQQLLGYRGPAREAFTQALSLRRDLLKDTTSTAESLADLAALDSDEGRTQAALAGYRQALQLLQLRTSERDPQRVTLRRHLGETLAAQGDLDAASQHLHMAWNDALGLYGPDHPETLGIRRLRGTLALQRGDLAEAEATLQEVHRLTRLALGDRHRDTGASWNAMGHLARERGDTAQAVEDFARAVEIWRQPDCVGLLPLGLYDYGVALADAGRWEEALAALREGRQWLAAQRGEDDPMVQRADWRMADILGARVDPVDAGQRLAGLMARPARGGPEAVLQQHAVQLAWARNLVRLGQSVEAERVLAQVVAVPGADPRTQQLRWRARLLQGQLRCSQAPPRGRAALLALRDDVRRLRPEGGRVARSIELALGDCGDGSLHRVASRD</sequence>
<reference evidence="8 9" key="1">
    <citation type="submission" date="2022-12" db="EMBL/GenBank/DDBJ databases">
        <title>Two new species, Stenotrophomonas aracearum and Stenotrophomonas oahuensis, isolated from Anthurium (Araceae family) in Hawaii.</title>
        <authorList>
            <person name="Chunag S.C."/>
            <person name="Dobhal S."/>
            <person name="Alvarez A."/>
            <person name="Arif M."/>
        </authorList>
    </citation>
    <scope>NUCLEOTIDE SEQUENCE [LARGE SCALE GENOMIC DNA]</scope>
    <source>
        <strain evidence="8 9">A5586</strain>
    </source>
</reference>
<dbReference type="InterPro" id="IPR008271">
    <property type="entry name" value="Ser/Thr_kinase_AS"/>
</dbReference>
<keyword evidence="6" id="KW-1133">Transmembrane helix</keyword>
<keyword evidence="2 5" id="KW-0547">Nucleotide-binding</keyword>
<evidence type="ECO:0000256" key="1">
    <source>
        <dbReference type="ARBA" id="ARBA00022679"/>
    </source>
</evidence>
<evidence type="ECO:0000313" key="8">
    <source>
        <dbReference type="EMBL" id="WNH54113.1"/>
    </source>
</evidence>
<dbReference type="Pfam" id="PF00069">
    <property type="entry name" value="Pkinase"/>
    <property type="match status" value="1"/>
</dbReference>
<dbReference type="InterPro" id="IPR017441">
    <property type="entry name" value="Protein_kinase_ATP_BS"/>
</dbReference>
<keyword evidence="6" id="KW-0812">Transmembrane</keyword>
<dbReference type="SUPFAM" id="SSF56112">
    <property type="entry name" value="Protein kinase-like (PK-like)"/>
    <property type="match status" value="1"/>
</dbReference>
<name>A0ABY9YVA6_9GAMM</name>
<dbReference type="Gene3D" id="1.25.40.10">
    <property type="entry name" value="Tetratricopeptide repeat domain"/>
    <property type="match status" value="2"/>
</dbReference>
<dbReference type="SMART" id="SM00028">
    <property type="entry name" value="TPR"/>
    <property type="match status" value="5"/>
</dbReference>
<protein>
    <submittedName>
        <fullName evidence="8">Protein kinase</fullName>
    </submittedName>
</protein>
<dbReference type="PANTHER" id="PTHR43289">
    <property type="entry name" value="MITOGEN-ACTIVATED PROTEIN KINASE KINASE KINASE 20-RELATED"/>
    <property type="match status" value="1"/>
</dbReference>
<dbReference type="InterPro" id="IPR011990">
    <property type="entry name" value="TPR-like_helical_dom_sf"/>
</dbReference>
<dbReference type="InterPro" id="IPR000719">
    <property type="entry name" value="Prot_kinase_dom"/>
</dbReference>
<dbReference type="Proteomes" id="UP001302072">
    <property type="component" value="Chromosome"/>
</dbReference>
<evidence type="ECO:0000256" key="4">
    <source>
        <dbReference type="ARBA" id="ARBA00022840"/>
    </source>
</evidence>
<dbReference type="Pfam" id="PF13424">
    <property type="entry name" value="TPR_12"/>
    <property type="match status" value="1"/>
</dbReference>
<dbReference type="PROSITE" id="PS00107">
    <property type="entry name" value="PROTEIN_KINASE_ATP"/>
    <property type="match status" value="1"/>
</dbReference>
<evidence type="ECO:0000256" key="2">
    <source>
        <dbReference type="ARBA" id="ARBA00022741"/>
    </source>
</evidence>
<keyword evidence="9" id="KW-1185">Reference proteome</keyword>
<dbReference type="Gene3D" id="1.10.510.10">
    <property type="entry name" value="Transferase(Phosphotransferase) domain 1"/>
    <property type="match status" value="1"/>
</dbReference>
<dbReference type="InterPro" id="IPR019734">
    <property type="entry name" value="TPR_rpt"/>
</dbReference>
<dbReference type="GO" id="GO:0016301">
    <property type="term" value="F:kinase activity"/>
    <property type="evidence" value="ECO:0007669"/>
    <property type="project" value="UniProtKB-KW"/>
</dbReference>
<feature type="transmembrane region" description="Helical" evidence="6">
    <location>
        <begin position="399"/>
        <end position="420"/>
    </location>
</feature>
<dbReference type="EMBL" id="CP115541">
    <property type="protein sequence ID" value="WNH54113.1"/>
    <property type="molecule type" value="Genomic_DNA"/>
</dbReference>
<gene>
    <name evidence="8" type="ORF">PDM29_07505</name>
</gene>
<accession>A0ABY9YVA6</accession>
<evidence type="ECO:0000313" key="9">
    <source>
        <dbReference type="Proteomes" id="UP001302072"/>
    </source>
</evidence>
<dbReference type="PANTHER" id="PTHR43289:SF34">
    <property type="entry name" value="SERINE_THREONINE-PROTEIN KINASE YBDM-RELATED"/>
    <property type="match status" value="1"/>
</dbReference>
<dbReference type="CDD" id="cd14014">
    <property type="entry name" value="STKc_PknB_like"/>
    <property type="match status" value="1"/>
</dbReference>
<dbReference type="InterPro" id="IPR011009">
    <property type="entry name" value="Kinase-like_dom_sf"/>
</dbReference>